<accession>A0AA90K970</accession>
<reference evidence="2" key="1">
    <citation type="submission" date="2023-05" db="EMBL/GenBank/DDBJ databases">
        <title>Streptantibioticus silvisoli sp. nov., acidotolerant actinomycetes 1 from pine litter.</title>
        <authorList>
            <person name="Swiecimska M."/>
            <person name="Golinska P."/>
            <person name="Sangal V."/>
            <person name="Wachnowicz B."/>
            <person name="Goodfellow M."/>
        </authorList>
    </citation>
    <scope>NUCLEOTIDE SEQUENCE</scope>
    <source>
        <strain evidence="2">SL13</strain>
    </source>
</reference>
<feature type="chain" id="PRO_5041634158" evidence="1">
    <location>
        <begin position="28"/>
        <end position="122"/>
    </location>
</feature>
<name>A0AA90K970_9ACTN</name>
<keyword evidence="1" id="KW-0732">Signal</keyword>
<comment type="caution">
    <text evidence="2">The sequence shown here is derived from an EMBL/GenBank/DDBJ whole genome shotgun (WGS) entry which is preliminary data.</text>
</comment>
<sequence length="122" mass="12653">MVRHRRVLALAASAALIVLGLAGPAGAVTPAAEGSFPIELSGCHVTEEIELQGSPAHDYMRWETTSNSTGCEAAIYTNGAEVEHQDITTSGYHVSGWYYDGPGDTDQVCVSSGDAGKCGPAN</sequence>
<evidence type="ECO:0000313" key="2">
    <source>
        <dbReference type="EMBL" id="MDI5970768.1"/>
    </source>
</evidence>
<organism evidence="2">
    <name type="scientific">Streptantibioticus silvisoli</name>
    <dbReference type="NCBI Taxonomy" id="2705255"/>
    <lineage>
        <taxon>Bacteria</taxon>
        <taxon>Bacillati</taxon>
        <taxon>Actinomycetota</taxon>
        <taxon>Actinomycetes</taxon>
        <taxon>Kitasatosporales</taxon>
        <taxon>Streptomycetaceae</taxon>
        <taxon>Streptantibioticus</taxon>
    </lineage>
</organism>
<feature type="signal peptide" evidence="1">
    <location>
        <begin position="1"/>
        <end position="27"/>
    </location>
</feature>
<dbReference type="EMBL" id="JABXJJ020000017">
    <property type="protein sequence ID" value="MDI5970768.1"/>
    <property type="molecule type" value="Genomic_DNA"/>
</dbReference>
<proteinExistence type="predicted"/>
<evidence type="ECO:0000256" key="1">
    <source>
        <dbReference type="SAM" id="SignalP"/>
    </source>
</evidence>
<dbReference type="AlphaFoldDB" id="A0AA90K970"/>
<gene>
    <name evidence="2" type="ORF">POF50_015705</name>
</gene>
<protein>
    <submittedName>
        <fullName evidence="2">Uncharacterized protein</fullName>
    </submittedName>
</protein>
<dbReference type="RefSeq" id="WP_271316755.1">
    <property type="nucleotide sequence ID" value="NZ_JABXJJ020000017.1"/>
</dbReference>